<evidence type="ECO:0000256" key="2">
    <source>
        <dbReference type="ARBA" id="ARBA00012438"/>
    </source>
</evidence>
<keyword evidence="4" id="KW-0145">Chemotaxis</keyword>
<evidence type="ECO:0000256" key="3">
    <source>
        <dbReference type="ARBA" id="ARBA00021495"/>
    </source>
</evidence>
<dbReference type="Gene3D" id="3.30.565.10">
    <property type="entry name" value="Histidine kinase-like ATPase, C-terminal domain"/>
    <property type="match status" value="1"/>
</dbReference>
<evidence type="ECO:0000259" key="14">
    <source>
        <dbReference type="PROSITE" id="PS50851"/>
    </source>
</evidence>
<proteinExistence type="predicted"/>
<evidence type="ECO:0000256" key="9">
    <source>
        <dbReference type="ARBA" id="ARBA00022840"/>
    </source>
</evidence>
<evidence type="ECO:0000313" key="17">
    <source>
        <dbReference type="Proteomes" id="UP000240243"/>
    </source>
</evidence>
<evidence type="ECO:0000256" key="5">
    <source>
        <dbReference type="ARBA" id="ARBA00022553"/>
    </source>
</evidence>
<dbReference type="Gene3D" id="2.30.30.40">
    <property type="entry name" value="SH3 Domains"/>
    <property type="match status" value="1"/>
</dbReference>
<dbReference type="GO" id="GO:0006935">
    <property type="term" value="P:chemotaxis"/>
    <property type="evidence" value="ECO:0007669"/>
    <property type="project" value="UniProtKB-KW"/>
</dbReference>
<feature type="domain" description="HPt" evidence="15">
    <location>
        <begin position="1"/>
        <end position="104"/>
    </location>
</feature>
<keyword evidence="7" id="KW-0547">Nucleotide-binding</keyword>
<dbReference type="CDD" id="cd16916">
    <property type="entry name" value="HATPase_CheA-like"/>
    <property type="match status" value="1"/>
</dbReference>
<organism evidence="16 17">
    <name type="scientific">Zobellella endophytica</name>
    <dbReference type="NCBI Taxonomy" id="2116700"/>
    <lineage>
        <taxon>Bacteria</taxon>
        <taxon>Pseudomonadati</taxon>
        <taxon>Pseudomonadota</taxon>
        <taxon>Gammaproteobacteria</taxon>
        <taxon>Aeromonadales</taxon>
        <taxon>Aeromonadaceae</taxon>
        <taxon>Zobellella</taxon>
    </lineage>
</organism>
<evidence type="ECO:0000313" key="16">
    <source>
        <dbReference type="EMBL" id="PSJ46480.1"/>
    </source>
</evidence>
<dbReference type="PROSITE" id="PS50894">
    <property type="entry name" value="HPT"/>
    <property type="match status" value="1"/>
</dbReference>
<dbReference type="PANTHER" id="PTHR43395:SF10">
    <property type="entry name" value="CHEMOTAXIS PROTEIN CHEA"/>
    <property type="match status" value="1"/>
</dbReference>
<dbReference type="InterPro" id="IPR036890">
    <property type="entry name" value="HATPase_C_sf"/>
</dbReference>
<dbReference type="Gene3D" id="1.10.287.560">
    <property type="entry name" value="Histidine kinase CheA-like, homodimeric domain"/>
    <property type="match status" value="1"/>
</dbReference>
<evidence type="ECO:0000259" key="15">
    <source>
        <dbReference type="PROSITE" id="PS50894"/>
    </source>
</evidence>
<dbReference type="FunFam" id="2.30.30.40:FF:000048">
    <property type="entry name" value="Chemotaxis protein CheA, putative"/>
    <property type="match status" value="1"/>
</dbReference>
<comment type="catalytic activity">
    <reaction evidence="1">
        <text>ATP + protein L-histidine = ADP + protein N-phospho-L-histidine.</text>
        <dbReference type="EC" id="2.7.13.3"/>
    </reaction>
</comment>
<keyword evidence="17" id="KW-1185">Reference proteome</keyword>
<dbReference type="CDD" id="cd00088">
    <property type="entry name" value="HPT"/>
    <property type="match status" value="1"/>
</dbReference>
<feature type="domain" description="CheW-like" evidence="14">
    <location>
        <begin position="579"/>
        <end position="711"/>
    </location>
</feature>
<keyword evidence="10" id="KW-0902">Two-component regulatory system</keyword>
<evidence type="ECO:0000256" key="8">
    <source>
        <dbReference type="ARBA" id="ARBA00022777"/>
    </source>
</evidence>
<dbReference type="GO" id="GO:0000155">
    <property type="term" value="F:phosphorelay sensor kinase activity"/>
    <property type="evidence" value="ECO:0007669"/>
    <property type="project" value="InterPro"/>
</dbReference>
<dbReference type="InterPro" id="IPR004105">
    <property type="entry name" value="CheA-like_dim"/>
</dbReference>
<dbReference type="SUPFAM" id="SSF47226">
    <property type="entry name" value="Histidine-containing phosphotransfer domain, HPT domain"/>
    <property type="match status" value="1"/>
</dbReference>
<dbReference type="GO" id="GO:0005524">
    <property type="term" value="F:ATP binding"/>
    <property type="evidence" value="ECO:0007669"/>
    <property type="project" value="UniProtKB-KW"/>
</dbReference>
<dbReference type="Gene3D" id="1.20.120.160">
    <property type="entry name" value="HPT domain"/>
    <property type="match status" value="1"/>
</dbReference>
<sequence length="719" mass="77462">MSINLDQVLHTFIDEARELLQEMESGLLGLEQEAGAEALDSIFRAAHTIKGSAGLFGLDPIVDFTHVVEDVLDRLREGKLAADAELVALLLAGRDHIEQLVDGVARGEPPADDTLERGRALLARLQAFRGGVPAPVAVDGPVSRQPCEEGSEAAASLWHLSLRFGPEVLRNGMDPLSFLRYLGTLGRILSLTTLTDAMPAAAEMDPESCYLGFELDFQSEADKAAIAEVFDFVRDDCELQILPHHGKVSEYIALIRSLPEDDALLGEILVASGALTRQELEQGLAEQAAIEAAPAPRLGEVLVGQQAVAPVLVQAALEKQSQGREQKKKESRYIRVQADKLDELINLVGELVIAGAGVKLLAQRAQNTALQEAASLVSELMEEIRDGALRLRMVPIGDTFNRFQRVVHDVSLELGKDIVLHISGADTELDKTVIEKIGDPLMHLLRNAMDHGIETPAARLAAGKPASGQLRLNAFHDAGSIVIEIADDGAGLDRDRILQKAMERELVPPGASLSEQDIYQLIFEPGFSTADTVTNLSGRGVGMDVVRRNILALRGRIDLDSRPGQGTRVSIRLPLTLAIIDGFLVGVGGERYVVPLDTVQECIELNEADRRLAREHSYLNLRGEVLPLIKLGDHFGLAAVSSRRENVVVVQCAGQKAGLVVDELMGEHQTVIKPLGKLFGALRGIGGSTILGDGSVALILDVSTFVQAMISREGRALSA</sequence>
<dbReference type="SUPFAM" id="SSF55874">
    <property type="entry name" value="ATPase domain of HSP90 chaperone/DNA topoisomerase II/histidine kinase"/>
    <property type="match status" value="1"/>
</dbReference>
<keyword evidence="9" id="KW-0067">ATP-binding</keyword>
<dbReference type="EMBL" id="PXYG01000002">
    <property type="protein sequence ID" value="PSJ46480.1"/>
    <property type="molecule type" value="Genomic_DNA"/>
</dbReference>
<evidence type="ECO:0000256" key="7">
    <source>
        <dbReference type="ARBA" id="ARBA00022741"/>
    </source>
</evidence>
<dbReference type="AlphaFoldDB" id="A0A2P7R8G7"/>
<evidence type="ECO:0000256" key="11">
    <source>
        <dbReference type="ARBA" id="ARBA00035100"/>
    </source>
</evidence>
<dbReference type="PRINTS" id="PR00344">
    <property type="entry name" value="BCTRLSENSOR"/>
</dbReference>
<evidence type="ECO:0000256" key="1">
    <source>
        <dbReference type="ARBA" id="ARBA00000085"/>
    </source>
</evidence>
<dbReference type="InterPro" id="IPR005467">
    <property type="entry name" value="His_kinase_dom"/>
</dbReference>
<dbReference type="GO" id="GO:0005737">
    <property type="term" value="C:cytoplasm"/>
    <property type="evidence" value="ECO:0007669"/>
    <property type="project" value="InterPro"/>
</dbReference>
<dbReference type="InterPro" id="IPR002545">
    <property type="entry name" value="CheW-lke_dom"/>
</dbReference>
<dbReference type="SUPFAM" id="SSF50341">
    <property type="entry name" value="CheW-like"/>
    <property type="match status" value="1"/>
</dbReference>
<dbReference type="SUPFAM" id="SSF47384">
    <property type="entry name" value="Homodimeric domain of signal transducing histidine kinase"/>
    <property type="match status" value="1"/>
</dbReference>
<evidence type="ECO:0000256" key="10">
    <source>
        <dbReference type="ARBA" id="ARBA00023012"/>
    </source>
</evidence>
<comment type="function">
    <text evidence="11">Involved in the transmission of sensory signals from the chemoreceptors to the flagellar motors. CheA is autophosphorylated; it can transfer its phosphate group to either CheB or CheY.</text>
</comment>
<dbReference type="InterPro" id="IPR004358">
    <property type="entry name" value="Sig_transdc_His_kin-like_C"/>
</dbReference>
<dbReference type="InterPro" id="IPR036097">
    <property type="entry name" value="HisK_dim/P_sf"/>
</dbReference>
<dbReference type="Pfam" id="PF01584">
    <property type="entry name" value="CheW"/>
    <property type="match status" value="1"/>
</dbReference>
<feature type="modified residue" description="Phosphohistidine" evidence="12">
    <location>
        <position position="47"/>
    </location>
</feature>
<dbReference type="PROSITE" id="PS50851">
    <property type="entry name" value="CHEW"/>
    <property type="match status" value="1"/>
</dbReference>
<dbReference type="Pfam" id="PF02518">
    <property type="entry name" value="HATPase_c"/>
    <property type="match status" value="1"/>
</dbReference>
<dbReference type="InterPro" id="IPR036061">
    <property type="entry name" value="CheW-like_dom_sf"/>
</dbReference>
<dbReference type="InterPro" id="IPR003594">
    <property type="entry name" value="HATPase_dom"/>
</dbReference>
<reference evidence="16 17" key="1">
    <citation type="submission" date="2018-03" db="EMBL/GenBank/DDBJ databases">
        <title>The draft genome of Zobellella sp. 59N8.</title>
        <authorList>
            <person name="Liu L."/>
            <person name="Li L."/>
            <person name="Zhang X."/>
            <person name="Liang L."/>
            <person name="Wang T."/>
        </authorList>
    </citation>
    <scope>NUCLEOTIDE SEQUENCE [LARGE SCALE GENOMIC DNA]</scope>
    <source>
        <strain evidence="16 17">59N8</strain>
    </source>
</reference>
<keyword evidence="8" id="KW-0418">Kinase</keyword>
<dbReference type="InterPro" id="IPR036641">
    <property type="entry name" value="HPT_dom_sf"/>
</dbReference>
<dbReference type="Proteomes" id="UP000240243">
    <property type="component" value="Unassembled WGS sequence"/>
</dbReference>
<dbReference type="PANTHER" id="PTHR43395">
    <property type="entry name" value="SENSOR HISTIDINE KINASE CHEA"/>
    <property type="match status" value="1"/>
</dbReference>
<dbReference type="Pfam" id="PF01627">
    <property type="entry name" value="Hpt"/>
    <property type="match status" value="1"/>
</dbReference>
<dbReference type="InterPro" id="IPR008207">
    <property type="entry name" value="Sig_transdc_His_kin_Hpt_dom"/>
</dbReference>
<dbReference type="FunFam" id="3.30.565.10:FF:000016">
    <property type="entry name" value="Chemotaxis protein CheA, putative"/>
    <property type="match status" value="1"/>
</dbReference>
<dbReference type="InterPro" id="IPR051315">
    <property type="entry name" value="Bact_Chemotaxis_CheA"/>
</dbReference>
<dbReference type="InterPro" id="IPR037006">
    <property type="entry name" value="CheA-like_homodim_sf"/>
</dbReference>
<comment type="caution">
    <text evidence="16">The sequence shown here is derived from an EMBL/GenBank/DDBJ whole genome shotgun (WGS) entry which is preliminary data.</text>
</comment>
<dbReference type="SMART" id="SM00387">
    <property type="entry name" value="HATPase_c"/>
    <property type="match status" value="1"/>
</dbReference>
<dbReference type="SMART" id="SM00260">
    <property type="entry name" value="CheW"/>
    <property type="match status" value="1"/>
</dbReference>
<evidence type="ECO:0000256" key="4">
    <source>
        <dbReference type="ARBA" id="ARBA00022500"/>
    </source>
</evidence>
<dbReference type="PROSITE" id="PS50109">
    <property type="entry name" value="HIS_KIN"/>
    <property type="match status" value="1"/>
</dbReference>
<dbReference type="Pfam" id="PF02895">
    <property type="entry name" value="H-kinase_dim"/>
    <property type="match status" value="1"/>
</dbReference>
<dbReference type="RefSeq" id="WP_106729095.1">
    <property type="nucleotide sequence ID" value="NZ_PXYG01000002.1"/>
</dbReference>
<keyword evidence="6" id="KW-0808">Transferase</keyword>
<dbReference type="SMART" id="SM00073">
    <property type="entry name" value="HPT"/>
    <property type="match status" value="1"/>
</dbReference>
<feature type="domain" description="Histidine kinase" evidence="13">
    <location>
        <begin position="371"/>
        <end position="577"/>
    </location>
</feature>
<dbReference type="SMART" id="SM01231">
    <property type="entry name" value="H-kinase_dim"/>
    <property type="match status" value="1"/>
</dbReference>
<dbReference type="CDD" id="cd00731">
    <property type="entry name" value="CheA_reg"/>
    <property type="match status" value="1"/>
</dbReference>
<dbReference type="OrthoDB" id="9803176at2"/>
<gene>
    <name evidence="16" type="ORF">C7H85_07550</name>
</gene>
<accession>A0A2P7R8G7</accession>
<keyword evidence="5 12" id="KW-0597">Phosphoprotein</keyword>
<name>A0A2P7R8G7_9GAMM</name>
<evidence type="ECO:0000259" key="13">
    <source>
        <dbReference type="PROSITE" id="PS50109"/>
    </source>
</evidence>
<evidence type="ECO:0000256" key="6">
    <source>
        <dbReference type="ARBA" id="ARBA00022679"/>
    </source>
</evidence>
<evidence type="ECO:0000256" key="12">
    <source>
        <dbReference type="PROSITE-ProRule" id="PRU00110"/>
    </source>
</evidence>
<protein>
    <recommendedName>
        <fullName evidence="3">Chemotaxis protein CheA</fullName>
        <ecNumber evidence="2">2.7.13.3</ecNumber>
    </recommendedName>
</protein>
<dbReference type="EC" id="2.7.13.3" evidence="2"/>